<organism evidence="2 3">
    <name type="scientific">Zhouia amylolytica</name>
    <dbReference type="NCBI Taxonomy" id="376730"/>
    <lineage>
        <taxon>Bacteria</taxon>
        <taxon>Pseudomonadati</taxon>
        <taxon>Bacteroidota</taxon>
        <taxon>Flavobacteriia</taxon>
        <taxon>Flavobacteriales</taxon>
        <taxon>Flavobacteriaceae</taxon>
        <taxon>Zhouia</taxon>
    </lineage>
</organism>
<sequence length="68" mass="8294">MFINAYISILSILHQAPQEIPKESDSEPVDFTDFDNILIYIIIPILIFILYFAWRQMKKRERDRRNRH</sequence>
<protein>
    <recommendedName>
        <fullName evidence="4">Adenylosuccinate synthetase</fullName>
    </recommendedName>
</protein>
<evidence type="ECO:0000256" key="1">
    <source>
        <dbReference type="SAM" id="Phobius"/>
    </source>
</evidence>
<dbReference type="Proteomes" id="UP000183209">
    <property type="component" value="Unassembled WGS sequence"/>
</dbReference>
<dbReference type="AlphaFoldDB" id="A0A1I6QXY9"/>
<evidence type="ECO:0008006" key="4">
    <source>
        <dbReference type="Google" id="ProtNLM"/>
    </source>
</evidence>
<proteinExistence type="predicted"/>
<gene>
    <name evidence="2" type="ORF">SAMN04487906_0977</name>
</gene>
<feature type="transmembrane region" description="Helical" evidence="1">
    <location>
        <begin position="37"/>
        <end position="54"/>
    </location>
</feature>
<accession>A0A1I6QXY9</accession>
<keyword evidence="1" id="KW-1133">Transmembrane helix</keyword>
<evidence type="ECO:0000313" key="3">
    <source>
        <dbReference type="Proteomes" id="UP000183209"/>
    </source>
</evidence>
<evidence type="ECO:0000313" key="2">
    <source>
        <dbReference type="EMBL" id="SFS57282.1"/>
    </source>
</evidence>
<name>A0A1I6QXY9_9FLAO</name>
<reference evidence="2 3" key="1">
    <citation type="submission" date="2016-10" db="EMBL/GenBank/DDBJ databases">
        <authorList>
            <person name="de Groot N.N."/>
        </authorList>
    </citation>
    <scope>NUCLEOTIDE SEQUENCE [LARGE SCALE GENOMIC DNA]</scope>
    <source>
        <strain evidence="2 3">CGMCC 1.6114</strain>
    </source>
</reference>
<keyword evidence="1" id="KW-0812">Transmembrane</keyword>
<keyword evidence="1" id="KW-0472">Membrane</keyword>
<dbReference type="EMBL" id="FPAG01000002">
    <property type="protein sequence ID" value="SFS57282.1"/>
    <property type="molecule type" value="Genomic_DNA"/>
</dbReference>